<protein>
    <submittedName>
        <fullName evidence="3">Phage tail sheath protein</fullName>
    </submittedName>
</protein>
<dbReference type="Gene3D" id="3.40.50.11790">
    <property type="match status" value="1"/>
</dbReference>
<name>A0AAP8Q8U4_BRELA</name>
<evidence type="ECO:0000313" key="4">
    <source>
        <dbReference type="Proteomes" id="UP000239759"/>
    </source>
</evidence>
<comment type="caution">
    <text evidence="3">The sequence shown here is derived from an EMBL/GenBank/DDBJ whole genome shotgun (WGS) entry which is preliminary data.</text>
</comment>
<feature type="domain" description="Tail sheath protein subtilisin-like" evidence="2">
    <location>
        <begin position="3"/>
        <end position="123"/>
    </location>
</feature>
<comment type="similarity">
    <text evidence="1">Belongs to the myoviridae tail sheath protein family.</text>
</comment>
<evidence type="ECO:0000259" key="2">
    <source>
        <dbReference type="Pfam" id="PF04984"/>
    </source>
</evidence>
<sequence>YDDPTVKSVYVAFAKRLANQQNRFIQIAVPNYTLADDPTVISVSNGVVLSNGTVIDAVKATAWVAGATAGANANQSLTHTAYDDAVAVHGRLNDSQITKALLNGEFLFELHNGKVVVEQDTNTFTSFNPDKRKHFSKNRVVRTINGIKKDW</sequence>
<feature type="non-terminal residue" evidence="3">
    <location>
        <position position="1"/>
    </location>
</feature>
<dbReference type="Proteomes" id="UP000239759">
    <property type="component" value="Unassembled WGS sequence"/>
</dbReference>
<evidence type="ECO:0000256" key="1">
    <source>
        <dbReference type="ARBA" id="ARBA00008005"/>
    </source>
</evidence>
<accession>A0AAP8Q8U4</accession>
<reference evidence="3 4" key="1">
    <citation type="submission" date="2018-02" db="EMBL/GenBank/DDBJ databases">
        <title>Comparative analysis of genomes of three Brevibacillus laterosporus strains producers of potent antimicrobials isolated from silage.</title>
        <authorList>
            <person name="Kojic M."/>
            <person name="Miljkovic M."/>
            <person name="Studholme D."/>
            <person name="Filipic B."/>
        </authorList>
    </citation>
    <scope>NUCLEOTIDE SEQUENCE [LARGE SCALE GENOMIC DNA]</scope>
    <source>
        <strain evidence="3 4">BGSP11</strain>
    </source>
</reference>
<dbReference type="EMBL" id="PRKQ01000106">
    <property type="protein sequence ID" value="PPA89276.1"/>
    <property type="molecule type" value="Genomic_DNA"/>
</dbReference>
<dbReference type="InterPro" id="IPR035089">
    <property type="entry name" value="Phage_sheath_subtilisin"/>
</dbReference>
<organism evidence="3 4">
    <name type="scientific">Brevibacillus laterosporus</name>
    <name type="common">Bacillus laterosporus</name>
    <dbReference type="NCBI Taxonomy" id="1465"/>
    <lineage>
        <taxon>Bacteria</taxon>
        <taxon>Bacillati</taxon>
        <taxon>Bacillota</taxon>
        <taxon>Bacilli</taxon>
        <taxon>Bacillales</taxon>
        <taxon>Paenibacillaceae</taxon>
        <taxon>Brevibacillus</taxon>
    </lineage>
</organism>
<dbReference type="AlphaFoldDB" id="A0AAP8Q8U4"/>
<proteinExistence type="inferred from homology"/>
<gene>
    <name evidence="3" type="ORF">C4A77_25965</name>
</gene>
<dbReference type="Pfam" id="PF04984">
    <property type="entry name" value="Phage_sheath_1"/>
    <property type="match status" value="1"/>
</dbReference>
<feature type="non-terminal residue" evidence="3">
    <location>
        <position position="151"/>
    </location>
</feature>
<dbReference type="RefSeq" id="WP_181022814.1">
    <property type="nucleotide sequence ID" value="NZ_PRKQ01000106.1"/>
</dbReference>
<dbReference type="Gene3D" id="3.30.1370.220">
    <property type="match status" value="1"/>
</dbReference>
<evidence type="ECO:0000313" key="3">
    <source>
        <dbReference type="EMBL" id="PPA89276.1"/>
    </source>
</evidence>